<dbReference type="PANTHER" id="PTHR43047:SF72">
    <property type="entry name" value="OSMOSENSING HISTIDINE PROTEIN KINASE SLN1"/>
    <property type="match status" value="1"/>
</dbReference>
<dbReference type="PANTHER" id="PTHR43047">
    <property type="entry name" value="TWO-COMPONENT HISTIDINE PROTEIN KINASE"/>
    <property type="match status" value="1"/>
</dbReference>
<dbReference type="InterPro" id="IPR036890">
    <property type="entry name" value="HATPase_C_sf"/>
</dbReference>
<evidence type="ECO:0000256" key="5">
    <source>
        <dbReference type="ARBA" id="ARBA00022777"/>
    </source>
</evidence>
<dbReference type="SMART" id="SM00387">
    <property type="entry name" value="HATPase_c"/>
    <property type="match status" value="1"/>
</dbReference>
<gene>
    <name evidence="8" type="ORF">FYJ57_04850</name>
</gene>
<dbReference type="Proteomes" id="UP000440513">
    <property type="component" value="Unassembled WGS sequence"/>
</dbReference>
<dbReference type="CDD" id="cd00082">
    <property type="entry name" value="HisKA"/>
    <property type="match status" value="1"/>
</dbReference>
<keyword evidence="4" id="KW-0808">Transferase</keyword>
<sequence length="329" mass="37965">MDSDFSEYTNCAAEYSKAYVAEYDRERFLNATRLSVLREVLGRQTDYYIEYDAVVEGEIYKLQNKYTISDNKQFENHMLISVRDVTESTRERNAKEKELSEAWVMAEAANRAKTTFLLNMSHDIRTPINAITGYTHLLEMNMDNKEKMRNYIEKIRYSSDFLLSLINNVLEMSRIESGKMELDETLWSVDQLNNTISSVFDEQIRQKKLKFISKKNVTHPDIICDELKLKQVYLNIISNAIKYTPEGGSVTMELGELPCDRQEFGLYRCVVSDTGIGMSEEYLSHIFEAFTRENSSTESRTVGSGLGMAIVKNLVDFMGGRWCHLCPYG</sequence>
<dbReference type="AlphaFoldDB" id="A0A7X2P2A6"/>
<dbReference type="Gene3D" id="3.30.565.10">
    <property type="entry name" value="Histidine kinase-like ATPase, C-terminal domain"/>
    <property type="match status" value="1"/>
</dbReference>
<keyword evidence="9" id="KW-1185">Reference proteome</keyword>
<dbReference type="GO" id="GO:0000155">
    <property type="term" value="F:phosphorelay sensor kinase activity"/>
    <property type="evidence" value="ECO:0007669"/>
    <property type="project" value="InterPro"/>
</dbReference>
<dbReference type="InterPro" id="IPR004358">
    <property type="entry name" value="Sig_transdc_His_kin-like_C"/>
</dbReference>
<feature type="domain" description="Histidine kinase" evidence="7">
    <location>
        <begin position="119"/>
        <end position="329"/>
    </location>
</feature>
<dbReference type="PROSITE" id="PS50109">
    <property type="entry name" value="HIS_KIN"/>
    <property type="match status" value="1"/>
</dbReference>
<evidence type="ECO:0000256" key="3">
    <source>
        <dbReference type="ARBA" id="ARBA00022553"/>
    </source>
</evidence>
<dbReference type="GO" id="GO:0009927">
    <property type="term" value="F:histidine phosphotransfer kinase activity"/>
    <property type="evidence" value="ECO:0007669"/>
    <property type="project" value="TreeGrafter"/>
</dbReference>
<evidence type="ECO:0000256" key="1">
    <source>
        <dbReference type="ARBA" id="ARBA00000085"/>
    </source>
</evidence>
<dbReference type="EC" id="2.7.13.3" evidence="2"/>
<reference evidence="8 9" key="1">
    <citation type="submission" date="2019-08" db="EMBL/GenBank/DDBJ databases">
        <title>In-depth cultivation of the pig gut microbiome towards novel bacterial diversity and tailored functional studies.</title>
        <authorList>
            <person name="Wylensek D."/>
            <person name="Hitch T.C.A."/>
            <person name="Clavel T."/>
        </authorList>
    </citation>
    <scope>NUCLEOTIDE SEQUENCE [LARGE SCALE GENOMIC DNA]</scope>
    <source>
        <strain evidence="8 9">BSM-380-WT-5A</strain>
    </source>
</reference>
<keyword evidence="6" id="KW-0902">Two-component regulatory system</keyword>
<name>A0A7X2P2A6_9FIRM</name>
<dbReference type="GO" id="GO:0005886">
    <property type="term" value="C:plasma membrane"/>
    <property type="evidence" value="ECO:0007669"/>
    <property type="project" value="TreeGrafter"/>
</dbReference>
<comment type="caution">
    <text evidence="8">The sequence shown here is derived from an EMBL/GenBank/DDBJ whole genome shotgun (WGS) entry which is preliminary data.</text>
</comment>
<evidence type="ECO:0000256" key="4">
    <source>
        <dbReference type="ARBA" id="ARBA00022679"/>
    </source>
</evidence>
<dbReference type="Pfam" id="PF02518">
    <property type="entry name" value="HATPase_c"/>
    <property type="match status" value="1"/>
</dbReference>
<evidence type="ECO:0000256" key="2">
    <source>
        <dbReference type="ARBA" id="ARBA00012438"/>
    </source>
</evidence>
<organism evidence="8 9">
    <name type="scientific">Oliverpabstia intestinalis</name>
    <dbReference type="NCBI Taxonomy" id="2606633"/>
    <lineage>
        <taxon>Bacteria</taxon>
        <taxon>Bacillati</taxon>
        <taxon>Bacillota</taxon>
        <taxon>Clostridia</taxon>
        <taxon>Lachnospirales</taxon>
        <taxon>Lachnospiraceae</taxon>
        <taxon>Oliverpabstia</taxon>
    </lineage>
</organism>
<dbReference type="Pfam" id="PF00512">
    <property type="entry name" value="HisKA"/>
    <property type="match status" value="1"/>
</dbReference>
<dbReference type="Gene3D" id="1.10.287.130">
    <property type="match status" value="1"/>
</dbReference>
<dbReference type="InterPro" id="IPR005467">
    <property type="entry name" value="His_kinase_dom"/>
</dbReference>
<keyword evidence="5 8" id="KW-0418">Kinase</keyword>
<dbReference type="InterPro" id="IPR036097">
    <property type="entry name" value="HisK_dim/P_sf"/>
</dbReference>
<proteinExistence type="predicted"/>
<dbReference type="SMART" id="SM00388">
    <property type="entry name" value="HisKA"/>
    <property type="match status" value="1"/>
</dbReference>
<dbReference type="RefSeq" id="WP_154431727.1">
    <property type="nucleotide sequence ID" value="NZ_VUMS01000007.1"/>
</dbReference>
<accession>A0A7X2P2A6</accession>
<dbReference type="EMBL" id="VUMS01000007">
    <property type="protein sequence ID" value="MST66071.1"/>
    <property type="molecule type" value="Genomic_DNA"/>
</dbReference>
<dbReference type="SUPFAM" id="SSF47384">
    <property type="entry name" value="Homodimeric domain of signal transducing histidine kinase"/>
    <property type="match status" value="1"/>
</dbReference>
<dbReference type="PRINTS" id="PR00344">
    <property type="entry name" value="BCTRLSENSOR"/>
</dbReference>
<keyword evidence="3" id="KW-0597">Phosphoprotein</keyword>
<evidence type="ECO:0000313" key="8">
    <source>
        <dbReference type="EMBL" id="MST66071.1"/>
    </source>
</evidence>
<protein>
    <recommendedName>
        <fullName evidence="2">histidine kinase</fullName>
        <ecNumber evidence="2">2.7.13.3</ecNumber>
    </recommendedName>
</protein>
<evidence type="ECO:0000256" key="6">
    <source>
        <dbReference type="ARBA" id="ARBA00023012"/>
    </source>
</evidence>
<comment type="catalytic activity">
    <reaction evidence="1">
        <text>ATP + protein L-histidine = ADP + protein N-phospho-L-histidine.</text>
        <dbReference type="EC" id="2.7.13.3"/>
    </reaction>
</comment>
<dbReference type="InterPro" id="IPR003594">
    <property type="entry name" value="HATPase_dom"/>
</dbReference>
<evidence type="ECO:0000313" key="9">
    <source>
        <dbReference type="Proteomes" id="UP000440513"/>
    </source>
</evidence>
<evidence type="ECO:0000259" key="7">
    <source>
        <dbReference type="PROSITE" id="PS50109"/>
    </source>
</evidence>
<dbReference type="InterPro" id="IPR003661">
    <property type="entry name" value="HisK_dim/P_dom"/>
</dbReference>
<dbReference type="SUPFAM" id="SSF55874">
    <property type="entry name" value="ATPase domain of HSP90 chaperone/DNA topoisomerase II/histidine kinase"/>
    <property type="match status" value="1"/>
</dbReference>